<evidence type="ECO:0000313" key="3">
    <source>
        <dbReference type="Proteomes" id="UP000005824"/>
    </source>
</evidence>
<dbReference type="RefSeq" id="WP_006980821.1">
    <property type="nucleotide sequence ID" value="NZ_ABVL01000010.1"/>
</dbReference>
<comment type="caution">
    <text evidence="2">The sequence shown here is derived from an EMBL/GenBank/DDBJ whole genome shotgun (WGS) entry which is preliminary data.</text>
</comment>
<evidence type="ECO:0000259" key="1">
    <source>
        <dbReference type="Pfam" id="PF01243"/>
    </source>
</evidence>
<dbReference type="Gene3D" id="2.30.110.10">
    <property type="entry name" value="Electron Transport, Fmn-binding Protein, Chain A"/>
    <property type="match status" value="1"/>
</dbReference>
<accession>B4D3K8</accession>
<feature type="domain" description="Pyridoxamine 5'-phosphate oxidase N-terminal" evidence="1">
    <location>
        <begin position="18"/>
        <end position="136"/>
    </location>
</feature>
<name>B4D3K8_9BACT</name>
<organism evidence="2 3">
    <name type="scientific">Chthoniobacter flavus Ellin428</name>
    <dbReference type="NCBI Taxonomy" id="497964"/>
    <lineage>
        <taxon>Bacteria</taxon>
        <taxon>Pseudomonadati</taxon>
        <taxon>Verrucomicrobiota</taxon>
        <taxon>Spartobacteria</taxon>
        <taxon>Chthoniobacterales</taxon>
        <taxon>Chthoniobacteraceae</taxon>
        <taxon>Chthoniobacter</taxon>
    </lineage>
</organism>
<dbReference type="Pfam" id="PF01243">
    <property type="entry name" value="PNPOx_N"/>
    <property type="match status" value="1"/>
</dbReference>
<protein>
    <submittedName>
        <fullName evidence="2">Pyridoxamine 5'-phosphate oxidase-related FMN-binding</fullName>
    </submittedName>
</protein>
<dbReference type="PANTHER" id="PTHR34818:SF1">
    <property type="entry name" value="PROTEIN BLI-3"/>
    <property type="match status" value="1"/>
</dbReference>
<gene>
    <name evidence="2" type="ORF">CfE428DRAFT_3496</name>
</gene>
<dbReference type="InterPro" id="IPR012349">
    <property type="entry name" value="Split_barrel_FMN-bd"/>
</dbReference>
<dbReference type="PANTHER" id="PTHR34818">
    <property type="entry name" value="PROTEIN BLI-3"/>
    <property type="match status" value="1"/>
</dbReference>
<dbReference type="InParanoid" id="B4D3K8"/>
<reference evidence="2 3" key="1">
    <citation type="journal article" date="2011" name="J. Bacteriol.">
        <title>Genome sequence of Chthoniobacter flavus Ellin428, an aerobic heterotrophic soil bacterium.</title>
        <authorList>
            <person name="Kant R."/>
            <person name="van Passel M.W."/>
            <person name="Palva A."/>
            <person name="Lucas S."/>
            <person name="Lapidus A."/>
            <person name="Glavina Del Rio T."/>
            <person name="Dalin E."/>
            <person name="Tice H."/>
            <person name="Bruce D."/>
            <person name="Goodwin L."/>
            <person name="Pitluck S."/>
            <person name="Larimer F.W."/>
            <person name="Land M.L."/>
            <person name="Hauser L."/>
            <person name="Sangwan P."/>
            <person name="de Vos W.M."/>
            <person name="Janssen P.H."/>
            <person name="Smidt H."/>
        </authorList>
    </citation>
    <scope>NUCLEOTIDE SEQUENCE [LARGE SCALE GENOMIC DNA]</scope>
    <source>
        <strain evidence="2 3">Ellin428</strain>
    </source>
</reference>
<dbReference type="SUPFAM" id="SSF50475">
    <property type="entry name" value="FMN-binding split barrel"/>
    <property type="match status" value="1"/>
</dbReference>
<dbReference type="InterPro" id="IPR011576">
    <property type="entry name" value="Pyridox_Oxase_N"/>
</dbReference>
<sequence length="150" mass="17328">MSGPTPKPFTKEELPSLARNVIQRAKFPQLATIDGDQPRVRPVSPVRVDDDFTIYVANLRSYGKTHEIAANPKVELNYLDDDHDQVRITGVAEVLTDSAILHEIWEHNALLRRYLGSPDNPELIIYRIRPNRVRFMREWALEYHDVPLSE</sequence>
<evidence type="ECO:0000313" key="2">
    <source>
        <dbReference type="EMBL" id="EDY18838.1"/>
    </source>
</evidence>
<dbReference type="STRING" id="497964.CfE428DRAFT_3496"/>
<dbReference type="Proteomes" id="UP000005824">
    <property type="component" value="Unassembled WGS sequence"/>
</dbReference>
<dbReference type="eggNOG" id="COG3871">
    <property type="taxonomic scope" value="Bacteria"/>
</dbReference>
<keyword evidence="3" id="KW-1185">Reference proteome</keyword>
<proteinExistence type="predicted"/>
<dbReference type="EMBL" id="ABVL01000010">
    <property type="protein sequence ID" value="EDY18838.1"/>
    <property type="molecule type" value="Genomic_DNA"/>
</dbReference>
<dbReference type="InterPro" id="IPR052917">
    <property type="entry name" value="Stress-Dev_Protein"/>
</dbReference>
<dbReference type="AlphaFoldDB" id="B4D3K8"/>